<name>A0A7S0AQL2_9DINO</name>
<reference evidence="4" key="1">
    <citation type="submission" date="2021-01" db="EMBL/GenBank/DDBJ databases">
        <authorList>
            <person name="Corre E."/>
            <person name="Pelletier E."/>
            <person name="Niang G."/>
            <person name="Scheremetjew M."/>
            <person name="Finn R."/>
            <person name="Kale V."/>
            <person name="Holt S."/>
            <person name="Cochrane G."/>
            <person name="Meng A."/>
            <person name="Brown T."/>
            <person name="Cohen L."/>
        </authorList>
    </citation>
    <scope>NUCLEOTIDE SEQUENCE</scope>
    <source>
        <strain evidence="4">Pbaha01</strain>
    </source>
</reference>
<evidence type="ECO:0000256" key="1">
    <source>
        <dbReference type="ARBA" id="ARBA00006484"/>
    </source>
</evidence>
<dbReference type="EMBL" id="HBEG01033212">
    <property type="protein sequence ID" value="CAD8371282.1"/>
    <property type="molecule type" value="Transcribed_RNA"/>
</dbReference>
<comment type="similarity">
    <text evidence="1">Belongs to the short-chain dehydrogenases/reductases (SDR) family.</text>
</comment>
<dbReference type="InterPro" id="IPR002347">
    <property type="entry name" value="SDR_fam"/>
</dbReference>
<dbReference type="NCBIfam" id="NF005559">
    <property type="entry name" value="PRK07231.1"/>
    <property type="match status" value="1"/>
</dbReference>
<dbReference type="PRINTS" id="PR00081">
    <property type="entry name" value="GDHRDH"/>
</dbReference>
<sequence>MGACPSAHGKDKVPTETVLKSSRAGSVSETAEPATLLRTSGSKINSSSVPTGDALPLTRAIAGRLAGKVAIITGGSKGIGKGIAIMFARQGARVIVNYRSDPAGADDTVRECEAIGGEGCAFKVHGDVGKKEACEALIEAAWSKWGKVHVLVNNAGMEIQGDFLDVTERDYDRVMDVNMKGAFFCTQAFARKCKDEGIRGTVVNISSVHEDLPFPGFTTYCASKGAMKMMTRNLSIELATSGIRVNNIAPGAIETPINSSVLKDPTKLKELLSKIPLTRLGKPEDISLCAVYLASDESTYVTGTTIVVDGGLTWYYIEHH</sequence>
<evidence type="ECO:0008006" key="5">
    <source>
        <dbReference type="Google" id="ProtNLM"/>
    </source>
</evidence>
<dbReference type="PRINTS" id="PR00080">
    <property type="entry name" value="SDRFAMILY"/>
</dbReference>
<dbReference type="PANTHER" id="PTHR43639">
    <property type="entry name" value="OXIDOREDUCTASE, SHORT-CHAIN DEHYDROGENASE/REDUCTASE FAMILY (AFU_ORTHOLOGUE AFUA_5G02870)"/>
    <property type="match status" value="1"/>
</dbReference>
<evidence type="ECO:0000256" key="2">
    <source>
        <dbReference type="ARBA" id="ARBA00023002"/>
    </source>
</evidence>
<dbReference type="PROSITE" id="PS00061">
    <property type="entry name" value="ADH_SHORT"/>
    <property type="match status" value="1"/>
</dbReference>
<dbReference type="Gene3D" id="3.40.50.720">
    <property type="entry name" value="NAD(P)-binding Rossmann-like Domain"/>
    <property type="match status" value="1"/>
</dbReference>
<dbReference type="InterPro" id="IPR020904">
    <property type="entry name" value="Sc_DH/Rdtase_CS"/>
</dbReference>
<feature type="region of interest" description="Disordered" evidence="3">
    <location>
        <begin position="1"/>
        <end position="33"/>
    </location>
</feature>
<dbReference type="FunFam" id="3.40.50.720:FF:000084">
    <property type="entry name" value="Short-chain dehydrogenase reductase"/>
    <property type="match status" value="1"/>
</dbReference>
<keyword evidence="2" id="KW-0560">Oxidoreductase</keyword>
<dbReference type="GO" id="GO:0016491">
    <property type="term" value="F:oxidoreductase activity"/>
    <property type="evidence" value="ECO:0007669"/>
    <property type="project" value="UniProtKB-KW"/>
</dbReference>
<organism evidence="4">
    <name type="scientific">Pyrodinium bahamense</name>
    <dbReference type="NCBI Taxonomy" id="73915"/>
    <lineage>
        <taxon>Eukaryota</taxon>
        <taxon>Sar</taxon>
        <taxon>Alveolata</taxon>
        <taxon>Dinophyceae</taxon>
        <taxon>Gonyaulacales</taxon>
        <taxon>Pyrocystaceae</taxon>
        <taxon>Pyrodinium</taxon>
    </lineage>
</organism>
<evidence type="ECO:0000256" key="3">
    <source>
        <dbReference type="SAM" id="MobiDB-lite"/>
    </source>
</evidence>
<feature type="compositionally biased region" description="Polar residues" evidence="3">
    <location>
        <begin position="18"/>
        <end position="29"/>
    </location>
</feature>
<dbReference type="InterPro" id="IPR036291">
    <property type="entry name" value="NAD(P)-bd_dom_sf"/>
</dbReference>
<dbReference type="PANTHER" id="PTHR43639:SF1">
    <property type="entry name" value="SHORT-CHAIN DEHYDROGENASE_REDUCTASE FAMILY PROTEIN"/>
    <property type="match status" value="1"/>
</dbReference>
<gene>
    <name evidence="4" type="ORF">PBAH0796_LOCUS20285</name>
</gene>
<evidence type="ECO:0000313" key="4">
    <source>
        <dbReference type="EMBL" id="CAD8371282.1"/>
    </source>
</evidence>
<protein>
    <recommendedName>
        <fullName evidence="5">Glucose 1-dehydrogenase</fullName>
    </recommendedName>
</protein>
<dbReference type="SUPFAM" id="SSF51735">
    <property type="entry name" value="NAD(P)-binding Rossmann-fold domains"/>
    <property type="match status" value="1"/>
</dbReference>
<accession>A0A7S0AQL2</accession>
<dbReference type="Pfam" id="PF13561">
    <property type="entry name" value="adh_short_C2"/>
    <property type="match status" value="1"/>
</dbReference>
<proteinExistence type="inferred from homology"/>
<dbReference type="AlphaFoldDB" id="A0A7S0AQL2"/>